<evidence type="ECO:0000259" key="7">
    <source>
        <dbReference type="PROSITE" id="PS50893"/>
    </source>
</evidence>
<keyword evidence="6" id="KW-0812">Transmembrane</keyword>
<dbReference type="InterPro" id="IPR027417">
    <property type="entry name" value="P-loop_NTPase"/>
</dbReference>
<feature type="domain" description="ABC transporter" evidence="7">
    <location>
        <begin position="4"/>
        <end position="245"/>
    </location>
</feature>
<dbReference type="Proteomes" id="UP001324287">
    <property type="component" value="Chromosome"/>
</dbReference>
<dbReference type="EMBL" id="CP141261">
    <property type="protein sequence ID" value="WRL61950.1"/>
    <property type="molecule type" value="Genomic_DNA"/>
</dbReference>
<comment type="similarity">
    <text evidence="5">Belongs to the ABC-4 integral membrane protein family.</text>
</comment>
<keyword evidence="9" id="KW-1185">Reference proteome</keyword>
<dbReference type="Pfam" id="PF12704">
    <property type="entry name" value="MacB_PCD"/>
    <property type="match status" value="1"/>
</dbReference>
<protein>
    <submittedName>
        <fullName evidence="8">ATP-binding cassette domain-containing protein</fullName>
    </submittedName>
</protein>
<dbReference type="PANTHER" id="PTHR24220">
    <property type="entry name" value="IMPORT ATP-BINDING PROTEIN"/>
    <property type="match status" value="1"/>
</dbReference>
<dbReference type="GO" id="GO:0005524">
    <property type="term" value="F:ATP binding"/>
    <property type="evidence" value="ECO:0007669"/>
    <property type="project" value="UniProtKB-KW"/>
</dbReference>
<evidence type="ECO:0000313" key="8">
    <source>
        <dbReference type="EMBL" id="WRL61950.1"/>
    </source>
</evidence>
<evidence type="ECO:0000313" key="9">
    <source>
        <dbReference type="Proteomes" id="UP001324287"/>
    </source>
</evidence>
<dbReference type="InterPro" id="IPR025857">
    <property type="entry name" value="MacB_PCD"/>
</dbReference>
<dbReference type="SMART" id="SM00382">
    <property type="entry name" value="AAA"/>
    <property type="match status" value="1"/>
</dbReference>
<evidence type="ECO:0000256" key="1">
    <source>
        <dbReference type="ARBA" id="ARBA00005417"/>
    </source>
</evidence>
<keyword evidence="2" id="KW-0813">Transport</keyword>
<dbReference type="PANTHER" id="PTHR24220:SF689">
    <property type="entry name" value="LIPOPROTEIN-RELEASING SYSTEM ATP-BINDING PROTEIN LOLD"/>
    <property type="match status" value="1"/>
</dbReference>
<accession>A0ABZ1ATP1</accession>
<keyword evidence="6" id="KW-1133">Transmembrane helix</keyword>
<dbReference type="SUPFAM" id="SSF52540">
    <property type="entry name" value="P-loop containing nucleoside triphosphate hydrolases"/>
    <property type="match status" value="1"/>
</dbReference>
<dbReference type="InterPro" id="IPR017911">
    <property type="entry name" value="MacB-like_ATP-bd"/>
</dbReference>
<sequence length="421" mass="44786">MSLLELRGISREVLLPDESVLPILTGVDLDVAPGEHVAIVGRSGSGKSTLLNLLGLLDTPTSGSYLLDGEPTDQLSARRRSRLRGEVFGFVFQQFNLLPRRTAAENVAAPLLYARGRDYLRRRRTAREMLDRVGLGARADQVPERLSGGEQQRVAIARALVRGPRVVLADEPTGALDVETGAQVMALLAQATAENGAALVTITHDLSVAALAARRFRLDRGVLAAGRRGRARGGDVGPGAGMTGVLGTLAEAWDEVRVHKTRVLLSLVGVFLAVFAMTSVTALGLMVAQVQQEVGERSGGRAATVAVSAYDPMTGMPPDAARWDAAVADLVERYDIATAATIAWGETRFRMPGGTMAVQTRRVSPNYGDLHRIEPIEGRWLRDGDRQSLSPAVVVNEAFMSALGAPDLAARPTVVIGGPTP</sequence>
<evidence type="ECO:0000256" key="2">
    <source>
        <dbReference type="ARBA" id="ARBA00022448"/>
    </source>
</evidence>
<evidence type="ECO:0000256" key="6">
    <source>
        <dbReference type="SAM" id="Phobius"/>
    </source>
</evidence>
<dbReference type="Gene3D" id="3.40.50.300">
    <property type="entry name" value="P-loop containing nucleotide triphosphate hydrolases"/>
    <property type="match status" value="1"/>
</dbReference>
<evidence type="ECO:0000256" key="4">
    <source>
        <dbReference type="ARBA" id="ARBA00022840"/>
    </source>
</evidence>
<name>A0ABZ1ATP1_9ACTN</name>
<reference evidence="8 9" key="1">
    <citation type="submission" date="2023-12" db="EMBL/GenBank/DDBJ databases">
        <title>Blastococcus brunescens sp. nov., an actonobacterium isolated from sandstone collected in sahara desert.</title>
        <authorList>
            <person name="Gtari M."/>
            <person name="Ghodhbane F."/>
        </authorList>
    </citation>
    <scope>NUCLEOTIDE SEQUENCE [LARGE SCALE GENOMIC DNA]</scope>
    <source>
        <strain evidence="8 9">BMG 8361</strain>
    </source>
</reference>
<evidence type="ECO:0000256" key="3">
    <source>
        <dbReference type="ARBA" id="ARBA00022741"/>
    </source>
</evidence>
<dbReference type="InterPro" id="IPR017871">
    <property type="entry name" value="ABC_transporter-like_CS"/>
</dbReference>
<dbReference type="PROSITE" id="PS00211">
    <property type="entry name" value="ABC_TRANSPORTER_1"/>
    <property type="match status" value="1"/>
</dbReference>
<dbReference type="RefSeq" id="WP_324273309.1">
    <property type="nucleotide sequence ID" value="NZ_CP141261.1"/>
</dbReference>
<dbReference type="CDD" id="cd03255">
    <property type="entry name" value="ABC_MJ0796_LolCDE_FtsE"/>
    <property type="match status" value="1"/>
</dbReference>
<dbReference type="InterPro" id="IPR003593">
    <property type="entry name" value="AAA+_ATPase"/>
</dbReference>
<comment type="similarity">
    <text evidence="1">Belongs to the ABC transporter superfamily.</text>
</comment>
<evidence type="ECO:0000256" key="5">
    <source>
        <dbReference type="ARBA" id="ARBA00038076"/>
    </source>
</evidence>
<dbReference type="Pfam" id="PF00005">
    <property type="entry name" value="ABC_tran"/>
    <property type="match status" value="1"/>
</dbReference>
<organism evidence="8 9">
    <name type="scientific">Blastococcus brunescens</name>
    <dbReference type="NCBI Taxonomy" id="1564165"/>
    <lineage>
        <taxon>Bacteria</taxon>
        <taxon>Bacillati</taxon>
        <taxon>Actinomycetota</taxon>
        <taxon>Actinomycetes</taxon>
        <taxon>Geodermatophilales</taxon>
        <taxon>Geodermatophilaceae</taxon>
        <taxon>Blastococcus</taxon>
    </lineage>
</organism>
<dbReference type="PROSITE" id="PS50893">
    <property type="entry name" value="ABC_TRANSPORTER_2"/>
    <property type="match status" value="1"/>
</dbReference>
<gene>
    <name evidence="8" type="ORF">U6N30_17845</name>
</gene>
<keyword evidence="3" id="KW-0547">Nucleotide-binding</keyword>
<feature type="transmembrane region" description="Helical" evidence="6">
    <location>
        <begin position="263"/>
        <end position="288"/>
    </location>
</feature>
<dbReference type="InterPro" id="IPR003439">
    <property type="entry name" value="ABC_transporter-like_ATP-bd"/>
</dbReference>
<keyword evidence="4 8" id="KW-0067">ATP-binding</keyword>
<proteinExistence type="inferred from homology"/>
<dbReference type="InterPro" id="IPR015854">
    <property type="entry name" value="ABC_transpr_LolD-like"/>
</dbReference>
<keyword evidence="6" id="KW-0472">Membrane</keyword>